<dbReference type="Gene3D" id="3.40.50.300">
    <property type="entry name" value="P-loop containing nucleotide triphosphate hydrolases"/>
    <property type="match status" value="1"/>
</dbReference>
<dbReference type="SMART" id="SM00382">
    <property type="entry name" value="AAA"/>
    <property type="match status" value="1"/>
</dbReference>
<accession>A0A3A4ADE0</accession>
<keyword evidence="2" id="KW-0547">Nucleotide-binding</keyword>
<dbReference type="GO" id="GO:0016887">
    <property type="term" value="F:ATP hydrolysis activity"/>
    <property type="evidence" value="ECO:0007669"/>
    <property type="project" value="InterPro"/>
</dbReference>
<dbReference type="PANTHER" id="PTHR42939:SF1">
    <property type="entry name" value="ABC TRANSPORTER ATP-BINDING PROTEIN ALBC-RELATED"/>
    <property type="match status" value="1"/>
</dbReference>
<evidence type="ECO:0000256" key="2">
    <source>
        <dbReference type="ARBA" id="ARBA00022741"/>
    </source>
</evidence>
<name>A0A3A4ADE0_9ACTN</name>
<dbReference type="OrthoDB" id="5182800at2"/>
<dbReference type="Pfam" id="PF00005">
    <property type="entry name" value="ABC_tran"/>
    <property type="match status" value="1"/>
</dbReference>
<organism evidence="5 6">
    <name type="scientific">Bailinhaonella thermotolerans</name>
    <dbReference type="NCBI Taxonomy" id="1070861"/>
    <lineage>
        <taxon>Bacteria</taxon>
        <taxon>Bacillati</taxon>
        <taxon>Actinomycetota</taxon>
        <taxon>Actinomycetes</taxon>
        <taxon>Streptosporangiales</taxon>
        <taxon>Streptosporangiaceae</taxon>
        <taxon>Bailinhaonella</taxon>
    </lineage>
</organism>
<keyword evidence="3 5" id="KW-0067">ATP-binding</keyword>
<evidence type="ECO:0000256" key="3">
    <source>
        <dbReference type="ARBA" id="ARBA00022840"/>
    </source>
</evidence>
<comment type="caution">
    <text evidence="5">The sequence shown here is derived from an EMBL/GenBank/DDBJ whole genome shotgun (WGS) entry which is preliminary data.</text>
</comment>
<dbReference type="EMBL" id="QZEY01000014">
    <property type="protein sequence ID" value="RJL24767.1"/>
    <property type="molecule type" value="Genomic_DNA"/>
</dbReference>
<dbReference type="RefSeq" id="WP_119929683.1">
    <property type="nucleotide sequence ID" value="NZ_QZEY01000014.1"/>
</dbReference>
<dbReference type="Proteomes" id="UP000265768">
    <property type="component" value="Unassembled WGS sequence"/>
</dbReference>
<keyword evidence="6" id="KW-1185">Reference proteome</keyword>
<dbReference type="PANTHER" id="PTHR42939">
    <property type="entry name" value="ABC TRANSPORTER ATP-BINDING PROTEIN ALBC-RELATED"/>
    <property type="match status" value="1"/>
</dbReference>
<dbReference type="GO" id="GO:0005524">
    <property type="term" value="F:ATP binding"/>
    <property type="evidence" value="ECO:0007669"/>
    <property type="project" value="UniProtKB-KW"/>
</dbReference>
<evidence type="ECO:0000313" key="6">
    <source>
        <dbReference type="Proteomes" id="UP000265768"/>
    </source>
</evidence>
<reference evidence="5 6" key="1">
    <citation type="submission" date="2018-09" db="EMBL/GenBank/DDBJ databases">
        <title>YIM 75507 draft genome.</title>
        <authorList>
            <person name="Tang S."/>
            <person name="Feng Y."/>
        </authorList>
    </citation>
    <scope>NUCLEOTIDE SEQUENCE [LARGE SCALE GENOMIC DNA]</scope>
    <source>
        <strain evidence="5 6">YIM 75507</strain>
    </source>
</reference>
<dbReference type="PROSITE" id="PS50893">
    <property type="entry name" value="ABC_TRANSPORTER_2"/>
    <property type="match status" value="1"/>
</dbReference>
<evidence type="ECO:0000259" key="4">
    <source>
        <dbReference type="PROSITE" id="PS50893"/>
    </source>
</evidence>
<dbReference type="InterPro" id="IPR027417">
    <property type="entry name" value="P-loop_NTPase"/>
</dbReference>
<keyword evidence="1" id="KW-0813">Transport</keyword>
<dbReference type="InterPro" id="IPR051782">
    <property type="entry name" value="ABC_Transporter_VariousFunc"/>
</dbReference>
<sequence>MRLTNVSFRYARGGDWVLDGVDLTLEPGTVAEVTGVNGTGKSTLLRLVAGLLRPVRGEVSGRPARVGYAPERFPAEQPFTVRGYLEHQCRARRVPAAEIGEWAERLDYAHLLETRLPALSKGSAHKVGLTQALLGRPELLLLDEPVAGLDPEARDRVPAIAAELAAAGTRVAVIDHQGEFRALPGVVRWRVAGGKVAALPPEEPADPRHAVLEVKVSADRADALAATLAADGHEILTRRTLA</sequence>
<protein>
    <submittedName>
        <fullName evidence="5">ATP-binding cassette domain-containing protein</fullName>
    </submittedName>
</protein>
<evidence type="ECO:0000256" key="1">
    <source>
        <dbReference type="ARBA" id="ARBA00022448"/>
    </source>
</evidence>
<dbReference type="AlphaFoldDB" id="A0A3A4ADE0"/>
<dbReference type="InterPro" id="IPR003439">
    <property type="entry name" value="ABC_transporter-like_ATP-bd"/>
</dbReference>
<gene>
    <name evidence="5" type="ORF">D5H75_28695</name>
</gene>
<dbReference type="InterPro" id="IPR003593">
    <property type="entry name" value="AAA+_ATPase"/>
</dbReference>
<evidence type="ECO:0000313" key="5">
    <source>
        <dbReference type="EMBL" id="RJL24767.1"/>
    </source>
</evidence>
<proteinExistence type="predicted"/>
<dbReference type="SUPFAM" id="SSF52540">
    <property type="entry name" value="P-loop containing nucleoside triphosphate hydrolases"/>
    <property type="match status" value="1"/>
</dbReference>
<feature type="domain" description="ABC transporter" evidence="4">
    <location>
        <begin position="1"/>
        <end position="218"/>
    </location>
</feature>